<sequence>MGLNAVLPPSTGWGFQFHASAAQNQQQLHNHHHHHHHLHQQQQQQQQQQSLTASHGPASNSHSSALNSSNPCDQTATALHLSHLSVSRPKRKLHDDIPRQDDSDEESSIQKQSSSFFSSTESRRSLLRKQPSPPLASSSSILSSSTLQKNMAKIGKQSPLKQSKPTKRARFDRMSGRPLPVARLVETLDKKALETLVTALVHARPDMAPAIHALAPAVSVASALTALSAKLETIFLGLPYKGDQAGDYAYLRVRPAIDDFLAALADYTAHFLPPNETQPSNSLAFLDAATMLLHKLPTWASPENNHARTVAYDRIAAAWVLALQEAEKRANGLGLAYGGWQHKLDNHNELSGQLLTPAASYLRNALRWMNDQNHQSNYNNHFYYNNADIPQGSAAAAGIVPTGPPSAPVIPATGVFSKYSSGPSNWS</sequence>
<dbReference type="AlphaFoldDB" id="A0A5E8B2T8"/>
<keyword evidence="5" id="KW-0963">Cytoplasm</keyword>
<dbReference type="GO" id="GO:0005737">
    <property type="term" value="C:cytoplasm"/>
    <property type="evidence" value="ECO:0007669"/>
    <property type="project" value="UniProtKB-SubCell"/>
</dbReference>
<dbReference type="Pfam" id="PF08559">
    <property type="entry name" value="Cut8"/>
    <property type="match status" value="1"/>
</dbReference>
<reference evidence="7 8" key="1">
    <citation type="submission" date="2019-09" db="EMBL/GenBank/DDBJ databases">
        <authorList>
            <person name="Brejova B."/>
        </authorList>
    </citation>
    <scope>NUCLEOTIDE SEQUENCE [LARGE SCALE GENOMIC DNA]</scope>
</reference>
<dbReference type="GO" id="GO:0015031">
    <property type="term" value="P:protein transport"/>
    <property type="evidence" value="ECO:0007669"/>
    <property type="project" value="UniProtKB-UniRule"/>
</dbReference>
<dbReference type="SUPFAM" id="SSF81995">
    <property type="entry name" value="beta-sandwich domain of Sec23/24"/>
    <property type="match status" value="1"/>
</dbReference>
<dbReference type="RefSeq" id="XP_031851488.1">
    <property type="nucleotide sequence ID" value="XM_031995597.1"/>
</dbReference>
<dbReference type="PANTHER" id="PTHR28032:SF1">
    <property type="entry name" value="FI02826P"/>
    <property type="match status" value="1"/>
</dbReference>
<evidence type="ECO:0000256" key="1">
    <source>
        <dbReference type="ARBA" id="ARBA00006199"/>
    </source>
</evidence>
<evidence type="ECO:0000256" key="2">
    <source>
        <dbReference type="ARBA" id="ARBA00016204"/>
    </source>
</evidence>
<feature type="compositionally biased region" description="Low complexity" evidence="6">
    <location>
        <begin position="58"/>
        <end position="70"/>
    </location>
</feature>
<feature type="compositionally biased region" description="Basic residues" evidence="6">
    <location>
        <begin position="29"/>
        <end position="39"/>
    </location>
</feature>
<keyword evidence="4 5" id="KW-0539">Nucleus</keyword>
<comment type="similarity">
    <text evidence="1 5">Belongs to the cut8/STS1 family.</text>
</comment>
<protein>
    <recommendedName>
        <fullName evidence="2 5">Tethering factor for nuclear proteasome STS1</fullName>
    </recommendedName>
</protein>
<evidence type="ECO:0000256" key="6">
    <source>
        <dbReference type="SAM" id="MobiDB-lite"/>
    </source>
</evidence>
<evidence type="ECO:0000313" key="7">
    <source>
        <dbReference type="EMBL" id="VVT45754.1"/>
    </source>
</evidence>
<comment type="subunit">
    <text evidence="5">Binds the proteasome.</text>
</comment>
<evidence type="ECO:0000256" key="4">
    <source>
        <dbReference type="ARBA" id="ARBA00023242"/>
    </source>
</evidence>
<comment type="subcellular location">
    <subcellularLocation>
        <location evidence="5">Cytoplasm</location>
    </subcellularLocation>
    <subcellularLocation>
        <location evidence="5">Nucleus</location>
    </subcellularLocation>
</comment>
<accession>A0A5E8B2T8</accession>
<dbReference type="GO" id="GO:0071630">
    <property type="term" value="P:nuclear protein quality control by the ubiquitin-proteasome system"/>
    <property type="evidence" value="ECO:0007669"/>
    <property type="project" value="UniProtKB-UniRule"/>
</dbReference>
<feature type="compositionally biased region" description="Low complexity" evidence="6">
    <location>
        <begin position="40"/>
        <end position="49"/>
    </location>
</feature>
<dbReference type="Gene3D" id="1.20.58.1590">
    <property type="entry name" value="Tethering factor for nuclear proteasome Cut8/Sts1"/>
    <property type="match status" value="1"/>
</dbReference>
<proteinExistence type="inferred from homology"/>
<organism evidence="7 8">
    <name type="scientific">Magnusiomyces paraingens</name>
    <dbReference type="NCBI Taxonomy" id="2606893"/>
    <lineage>
        <taxon>Eukaryota</taxon>
        <taxon>Fungi</taxon>
        <taxon>Dikarya</taxon>
        <taxon>Ascomycota</taxon>
        <taxon>Saccharomycotina</taxon>
        <taxon>Dipodascomycetes</taxon>
        <taxon>Dipodascales</taxon>
        <taxon>Dipodascaceae</taxon>
        <taxon>Magnusiomyces</taxon>
    </lineage>
</organism>
<feature type="region of interest" description="Disordered" evidence="6">
    <location>
        <begin position="23"/>
        <end position="172"/>
    </location>
</feature>
<dbReference type="OrthoDB" id="10061064at2759"/>
<dbReference type="InterPro" id="IPR038422">
    <property type="entry name" value="Cut8/Sts1_sf"/>
</dbReference>
<feature type="compositionally biased region" description="Low complexity" evidence="6">
    <location>
        <begin position="109"/>
        <end position="120"/>
    </location>
</feature>
<dbReference type="GO" id="GO:0031144">
    <property type="term" value="P:proteasome localization"/>
    <property type="evidence" value="ECO:0007669"/>
    <property type="project" value="UniProtKB-UniRule"/>
</dbReference>
<dbReference type="InterPro" id="IPR013868">
    <property type="entry name" value="Cut8/Sts1_fam"/>
</dbReference>
<dbReference type="GO" id="GO:0031965">
    <property type="term" value="C:nuclear membrane"/>
    <property type="evidence" value="ECO:0007669"/>
    <property type="project" value="TreeGrafter"/>
</dbReference>
<evidence type="ECO:0000256" key="5">
    <source>
        <dbReference type="RuleBase" id="RU368013"/>
    </source>
</evidence>
<keyword evidence="5" id="KW-0813">Transport</keyword>
<dbReference type="GO" id="GO:0070628">
    <property type="term" value="F:proteasome binding"/>
    <property type="evidence" value="ECO:0007669"/>
    <property type="project" value="TreeGrafter"/>
</dbReference>
<dbReference type="EMBL" id="CABVLU010000001">
    <property type="protein sequence ID" value="VVT45754.1"/>
    <property type="molecule type" value="Genomic_DNA"/>
</dbReference>
<comment type="function">
    <text evidence="5">Involved in ubiquitin-mediated protein degradation. Regulatory factor in the ubiquitin/proteasome pathway that controls the turnover of proteasome substrates. Targets proteasomes to the nucleus and facilitates the degradation of nuclear proteins.</text>
</comment>
<dbReference type="Proteomes" id="UP000398389">
    <property type="component" value="Unassembled WGS sequence"/>
</dbReference>
<name>A0A5E8B2T8_9ASCO</name>
<feature type="compositionally biased region" description="Low complexity" evidence="6">
    <location>
        <begin position="135"/>
        <end position="147"/>
    </location>
</feature>
<evidence type="ECO:0000256" key="3">
    <source>
        <dbReference type="ARBA" id="ARBA00022927"/>
    </source>
</evidence>
<keyword evidence="8" id="KW-1185">Reference proteome</keyword>
<evidence type="ECO:0000313" key="8">
    <source>
        <dbReference type="Proteomes" id="UP000398389"/>
    </source>
</evidence>
<keyword evidence="3 5" id="KW-0653">Protein transport</keyword>
<dbReference type="GeneID" id="43579697"/>
<dbReference type="PANTHER" id="PTHR28032">
    <property type="entry name" value="FI02826P"/>
    <property type="match status" value="1"/>
</dbReference>
<gene>
    <name evidence="7" type="ORF">SAPINGB_P000874</name>
</gene>